<protein>
    <recommendedName>
        <fullName evidence="1">Helix-turn-helix domain-containing protein</fullName>
    </recommendedName>
</protein>
<name>A0ABQ2UPF0_9PSEU</name>
<proteinExistence type="predicted"/>
<organism evidence="2 3">
    <name type="scientific">Lentzea flava</name>
    <dbReference type="NCBI Taxonomy" id="103732"/>
    <lineage>
        <taxon>Bacteria</taxon>
        <taxon>Bacillati</taxon>
        <taxon>Actinomycetota</taxon>
        <taxon>Actinomycetes</taxon>
        <taxon>Pseudonocardiales</taxon>
        <taxon>Pseudonocardiaceae</taxon>
        <taxon>Lentzea</taxon>
    </lineage>
</organism>
<evidence type="ECO:0000313" key="2">
    <source>
        <dbReference type="EMBL" id="GGU47517.1"/>
    </source>
</evidence>
<reference evidence="3" key="1">
    <citation type="journal article" date="2019" name="Int. J. Syst. Evol. Microbiol.">
        <title>The Global Catalogue of Microorganisms (GCM) 10K type strain sequencing project: providing services to taxonomists for standard genome sequencing and annotation.</title>
        <authorList>
            <consortium name="The Broad Institute Genomics Platform"/>
            <consortium name="The Broad Institute Genome Sequencing Center for Infectious Disease"/>
            <person name="Wu L."/>
            <person name="Ma J."/>
        </authorList>
    </citation>
    <scope>NUCLEOTIDE SEQUENCE [LARGE SCALE GENOMIC DNA]</scope>
    <source>
        <strain evidence="3">JCM 3296</strain>
    </source>
</reference>
<dbReference type="InterPro" id="IPR041657">
    <property type="entry name" value="HTH_17"/>
</dbReference>
<dbReference type="InterPro" id="IPR010093">
    <property type="entry name" value="SinI_DNA-bd"/>
</dbReference>
<evidence type="ECO:0000259" key="1">
    <source>
        <dbReference type="Pfam" id="PF12728"/>
    </source>
</evidence>
<evidence type="ECO:0000313" key="3">
    <source>
        <dbReference type="Proteomes" id="UP000649573"/>
    </source>
</evidence>
<accession>A0ABQ2UPF0</accession>
<dbReference type="Proteomes" id="UP000649573">
    <property type="component" value="Unassembled WGS sequence"/>
</dbReference>
<keyword evidence="3" id="KW-1185">Reference proteome</keyword>
<comment type="caution">
    <text evidence="2">The sequence shown here is derived from an EMBL/GenBank/DDBJ whole genome shotgun (WGS) entry which is preliminary data.</text>
</comment>
<gene>
    <name evidence="2" type="ORF">GCM10010178_45300</name>
</gene>
<dbReference type="Pfam" id="PF12728">
    <property type="entry name" value="HTH_17"/>
    <property type="match status" value="1"/>
</dbReference>
<sequence length="99" mass="10871">MKGTHAMSATSDAGSNPPLFYTVSEAARMFRVDAQTVYRAIHDDAFPAVRLRTRYVIPARAVEELIQRAADSGGVVDIAEMVAERRAAREFEQKSGGAW</sequence>
<feature type="domain" description="Helix-turn-helix" evidence="1">
    <location>
        <begin position="20"/>
        <end position="68"/>
    </location>
</feature>
<dbReference type="EMBL" id="BMRE01000019">
    <property type="protein sequence ID" value="GGU47517.1"/>
    <property type="molecule type" value="Genomic_DNA"/>
</dbReference>
<dbReference type="NCBIfam" id="TIGR01764">
    <property type="entry name" value="excise"/>
    <property type="match status" value="1"/>
</dbReference>